<dbReference type="EMBL" id="VUNL01000001">
    <property type="protein sequence ID" value="MSV23819.1"/>
    <property type="molecule type" value="Genomic_DNA"/>
</dbReference>
<protein>
    <submittedName>
        <fullName evidence="1">Glutaredoxin</fullName>
    </submittedName>
</protein>
<accession>A0A6I2UU68</accession>
<dbReference type="Gene3D" id="3.40.30.10">
    <property type="entry name" value="Glutaredoxin"/>
    <property type="match status" value="1"/>
</dbReference>
<keyword evidence="2" id="KW-1185">Reference proteome</keyword>
<comment type="caution">
    <text evidence="1">The sequence shown here is derived from an EMBL/GenBank/DDBJ whole genome shotgun (WGS) entry which is preliminary data.</text>
</comment>
<dbReference type="RefSeq" id="WP_154619555.1">
    <property type="nucleotide sequence ID" value="NZ_CBCTNG010000005.1"/>
</dbReference>
<dbReference type="Pfam" id="PF05768">
    <property type="entry name" value="Glrx-like"/>
    <property type="match status" value="1"/>
</dbReference>
<dbReference type="InterPro" id="IPR008554">
    <property type="entry name" value="Glutaredoxin-like"/>
</dbReference>
<gene>
    <name evidence="1" type="ORF">FYJ78_01165</name>
</gene>
<organism evidence="1 2">
    <name type="scientific">Selenomonas montiformis</name>
    <dbReference type="NCBI Taxonomy" id="2652285"/>
    <lineage>
        <taxon>Bacteria</taxon>
        <taxon>Bacillati</taxon>
        <taxon>Bacillota</taxon>
        <taxon>Negativicutes</taxon>
        <taxon>Selenomonadales</taxon>
        <taxon>Selenomonadaceae</taxon>
        <taxon>Selenomonas</taxon>
    </lineage>
</organism>
<proteinExistence type="predicted"/>
<name>A0A6I2UU68_9FIRM</name>
<evidence type="ECO:0000313" key="1">
    <source>
        <dbReference type="EMBL" id="MSV23819.1"/>
    </source>
</evidence>
<dbReference type="InterPro" id="IPR036249">
    <property type="entry name" value="Thioredoxin-like_sf"/>
</dbReference>
<dbReference type="PROSITE" id="PS51354">
    <property type="entry name" value="GLUTAREDOXIN_2"/>
    <property type="match status" value="1"/>
</dbReference>
<evidence type="ECO:0000313" key="2">
    <source>
        <dbReference type="Proteomes" id="UP000430222"/>
    </source>
</evidence>
<dbReference type="AlphaFoldDB" id="A0A6I2UU68"/>
<dbReference type="Proteomes" id="UP000430222">
    <property type="component" value="Unassembled WGS sequence"/>
</dbReference>
<dbReference type="SUPFAM" id="SSF52833">
    <property type="entry name" value="Thioredoxin-like"/>
    <property type="match status" value="1"/>
</dbReference>
<sequence>MKKVTLIKMEGCPYCRNAFRAIDALKEEKPAYHHLELEVIDENEQPELAGRYAADYYYVPSLFVDGKKCYEAQPGQDYETIKNAVDKVFSSALE</sequence>
<reference evidence="1 2" key="1">
    <citation type="submission" date="2019-08" db="EMBL/GenBank/DDBJ databases">
        <title>In-depth cultivation of the pig gut microbiome towards novel bacterial diversity and tailored functional studies.</title>
        <authorList>
            <person name="Wylensek D."/>
            <person name="Hitch T.C.A."/>
            <person name="Clavel T."/>
        </authorList>
    </citation>
    <scope>NUCLEOTIDE SEQUENCE [LARGE SCALE GENOMIC DNA]</scope>
    <source>
        <strain evidence="2">WCA-380-WT-3B3</strain>
    </source>
</reference>